<dbReference type="Pfam" id="PF13640">
    <property type="entry name" value="2OG-FeII_Oxy_3"/>
    <property type="match status" value="1"/>
</dbReference>
<protein>
    <submittedName>
        <fullName evidence="5">2OG-Fe(II) oxygenase</fullName>
    </submittedName>
</protein>
<feature type="domain" description="Prolyl 4-hydroxylase alpha subunit Fe(2+) 2OG dioxygenase" evidence="3">
    <location>
        <begin position="130"/>
        <end position="220"/>
    </location>
</feature>
<evidence type="ECO:0000313" key="4">
    <source>
        <dbReference type="EMBL" id="TWX56813.1"/>
    </source>
</evidence>
<dbReference type="EMBL" id="VOLR01000021">
    <property type="protein sequence ID" value="TWX56813.1"/>
    <property type="molecule type" value="Genomic_DNA"/>
</dbReference>
<organism evidence="5 7">
    <name type="scientific">Colwellia hornerae</name>
    <dbReference type="NCBI Taxonomy" id="89402"/>
    <lineage>
        <taxon>Bacteria</taxon>
        <taxon>Pseudomonadati</taxon>
        <taxon>Pseudomonadota</taxon>
        <taxon>Gammaproteobacteria</taxon>
        <taxon>Alteromonadales</taxon>
        <taxon>Colwelliaceae</taxon>
        <taxon>Colwellia</taxon>
    </lineage>
</organism>
<comment type="caution">
    <text evidence="5">The sequence shown here is derived from an EMBL/GenBank/DDBJ whole genome shotgun (WGS) entry which is preliminary data.</text>
</comment>
<dbReference type="Proteomes" id="UP000321917">
    <property type="component" value="Unassembled WGS sequence"/>
</dbReference>
<accession>A0A5C6QAP4</accession>
<dbReference type="EMBL" id="VOLQ01000020">
    <property type="protein sequence ID" value="TWX66056.1"/>
    <property type="molecule type" value="Genomic_DNA"/>
</dbReference>
<evidence type="ECO:0000313" key="7">
    <source>
        <dbReference type="Proteomes" id="UP000321917"/>
    </source>
</evidence>
<dbReference type="OrthoDB" id="564897at2"/>
<dbReference type="AlphaFoldDB" id="A0A5C6QAP4"/>
<evidence type="ECO:0000313" key="6">
    <source>
        <dbReference type="Proteomes" id="UP000321525"/>
    </source>
</evidence>
<evidence type="ECO:0000256" key="2">
    <source>
        <dbReference type="ARBA" id="ARBA00023004"/>
    </source>
</evidence>
<dbReference type="Gene3D" id="2.60.120.620">
    <property type="entry name" value="q2cbj1_9rhob like domain"/>
    <property type="match status" value="1"/>
</dbReference>
<sequence length="233" mass="26619">MTDFIELYPNALSQEFCKKFIDDFEGSPHKNQGRTGGGVDTSKKISQDIYLNQHAEFQPALETILQACITHITEYVNKYYFSLISSISLTVQHPVTKQPVQLTADNFEEVGRPNLVNLIQYLFRLAPINAQKYLQGKGNYNYWHSEIFPQLGDNNALHRNLLFLIYLNDVEEGGETDFFYQEKSVRPKAGTMVIAPCGFTHTHRGNVPVSSDKYVLTSWMLFNPADKIYTPQP</sequence>
<dbReference type="InterPro" id="IPR045054">
    <property type="entry name" value="P4HA-like"/>
</dbReference>
<dbReference type="Proteomes" id="UP000321525">
    <property type="component" value="Unassembled WGS sequence"/>
</dbReference>
<proteinExistence type="predicted"/>
<dbReference type="PANTHER" id="PTHR10869:SF246">
    <property type="entry name" value="TRANSMEMBRANE PROLYL 4-HYDROXYLASE"/>
    <property type="match status" value="1"/>
</dbReference>
<evidence type="ECO:0000256" key="1">
    <source>
        <dbReference type="ARBA" id="ARBA00022723"/>
    </source>
</evidence>
<reference evidence="5 7" key="1">
    <citation type="submission" date="2019-07" db="EMBL/GenBank/DDBJ databases">
        <title>Genomes of sea-ice associated Colwellia species.</title>
        <authorList>
            <person name="Bowman J.P."/>
        </authorList>
    </citation>
    <scope>NUCLEOTIDE SEQUENCE [LARGE SCALE GENOMIC DNA]</scope>
    <source>
        <strain evidence="4 6">ACAM 607</strain>
        <strain evidence="5 7">IC036</strain>
    </source>
</reference>
<dbReference type="RefSeq" id="WP_146800189.1">
    <property type="nucleotide sequence ID" value="NZ_VOLP01000020.1"/>
</dbReference>
<keyword evidence="1" id="KW-0479">Metal-binding</keyword>
<evidence type="ECO:0000259" key="3">
    <source>
        <dbReference type="Pfam" id="PF13640"/>
    </source>
</evidence>
<evidence type="ECO:0000313" key="5">
    <source>
        <dbReference type="EMBL" id="TWX66056.1"/>
    </source>
</evidence>
<gene>
    <name evidence="4" type="ORF">ESZ26_14560</name>
    <name evidence="5" type="ORF">ESZ27_11480</name>
</gene>
<name>A0A5C6QAP4_9GAMM</name>
<dbReference type="PANTHER" id="PTHR10869">
    <property type="entry name" value="PROLYL 4-HYDROXYLASE ALPHA SUBUNIT"/>
    <property type="match status" value="1"/>
</dbReference>
<dbReference type="GO" id="GO:0046872">
    <property type="term" value="F:metal ion binding"/>
    <property type="evidence" value="ECO:0007669"/>
    <property type="project" value="UniProtKB-KW"/>
</dbReference>
<keyword evidence="2" id="KW-0408">Iron</keyword>
<dbReference type="InterPro" id="IPR044862">
    <property type="entry name" value="Pro_4_hyd_alph_FE2OG_OXY"/>
</dbReference>
<keyword evidence="6" id="KW-1185">Reference proteome</keyword>